<feature type="region of interest" description="Disordered" evidence="5">
    <location>
        <begin position="242"/>
        <end position="261"/>
    </location>
</feature>
<keyword evidence="3" id="KW-0067">ATP-binding</keyword>
<keyword evidence="1" id="KW-0677">Repeat</keyword>
<evidence type="ECO:0000256" key="5">
    <source>
        <dbReference type="SAM" id="MobiDB-lite"/>
    </source>
</evidence>
<dbReference type="SMART" id="SM00382">
    <property type="entry name" value="AAA"/>
    <property type="match status" value="2"/>
</dbReference>
<evidence type="ECO:0000256" key="1">
    <source>
        <dbReference type="ARBA" id="ARBA00022737"/>
    </source>
</evidence>
<feature type="compositionally biased region" description="Basic residues" evidence="5">
    <location>
        <begin position="877"/>
        <end position="891"/>
    </location>
</feature>
<feature type="domain" description="ABC transporter" evidence="7">
    <location>
        <begin position="290"/>
        <end position="551"/>
    </location>
</feature>
<dbReference type="InterPro" id="IPR003439">
    <property type="entry name" value="ABC_transporter-like_ATP-bd"/>
</dbReference>
<keyword evidence="2" id="KW-0547">Nucleotide-binding</keyword>
<feature type="region of interest" description="Disordered" evidence="5">
    <location>
        <begin position="165"/>
        <end position="200"/>
    </location>
</feature>
<feature type="region of interest" description="Disordered" evidence="5">
    <location>
        <begin position="868"/>
        <end position="891"/>
    </location>
</feature>
<organism evidence="8">
    <name type="scientific">Ditylum brightwellii</name>
    <dbReference type="NCBI Taxonomy" id="49249"/>
    <lineage>
        <taxon>Eukaryota</taxon>
        <taxon>Sar</taxon>
        <taxon>Stramenopiles</taxon>
        <taxon>Ochrophyta</taxon>
        <taxon>Bacillariophyta</taxon>
        <taxon>Mediophyceae</taxon>
        <taxon>Lithodesmiophycidae</taxon>
        <taxon>Lithodesmiales</taxon>
        <taxon>Lithodesmiaceae</taxon>
        <taxon>Ditylum</taxon>
    </lineage>
</organism>
<dbReference type="CDD" id="cd03221">
    <property type="entry name" value="ABCF_EF-3"/>
    <property type="match status" value="2"/>
</dbReference>
<evidence type="ECO:0000313" key="8">
    <source>
        <dbReference type="EMBL" id="CAD9321929.1"/>
    </source>
</evidence>
<dbReference type="PANTHER" id="PTHR42855:SF1">
    <property type="entry name" value="ABC TRANSPORTER DOMAIN-CONTAINING PROTEIN"/>
    <property type="match status" value="1"/>
</dbReference>
<evidence type="ECO:0000259" key="7">
    <source>
        <dbReference type="PROSITE" id="PS50893"/>
    </source>
</evidence>
<feature type="compositionally biased region" description="Low complexity" evidence="5">
    <location>
        <begin position="242"/>
        <end position="257"/>
    </location>
</feature>
<comment type="similarity">
    <text evidence="4">Belongs to the ABC transporter superfamily. ABCF family. EF3 (TC 3.A.1.121) subfamily.</text>
</comment>
<feature type="chain" id="PRO_5031058312" description="ABC transporter domain-containing protein" evidence="6">
    <location>
        <begin position="20"/>
        <end position="891"/>
    </location>
</feature>
<dbReference type="InterPro" id="IPR027417">
    <property type="entry name" value="P-loop_NTPase"/>
</dbReference>
<protein>
    <recommendedName>
        <fullName evidence="7">ABC transporter domain-containing protein</fullName>
    </recommendedName>
</protein>
<evidence type="ECO:0000256" key="4">
    <source>
        <dbReference type="ARBA" id="ARBA00061344"/>
    </source>
</evidence>
<feature type="domain" description="ABC transporter" evidence="7">
    <location>
        <begin position="621"/>
        <end position="838"/>
    </location>
</feature>
<dbReference type="GO" id="GO:0005524">
    <property type="term" value="F:ATP binding"/>
    <property type="evidence" value="ECO:0007669"/>
    <property type="project" value="UniProtKB-KW"/>
</dbReference>
<sequence length="891" mass="97327">MRVASCALAILLSLSLTEALTTTRTNLAFTSPAINNAASLPFCSSSRISETSLYAKKGKKNKAGAANAKLAALEALEALEAAEPAAPDLSASNGAAPAAAVVDPLAMLQDEPLSKKEQMALEKKMQKEAKKQQKAAQAAQAAAQEAETAKANKKARALAALAEMERMEADSAAPAAAPANAGGGKPMSKKEAKLAARAAAKQEEKMAAKLAKKAAKQAAAANEGDAALDEVNGAAPGVVGEEVNGAAPANGEAAAPAPKKKLTLEDRIRKERPPPRVRVMESAQPNFSSLRLENVGITFRDQEVLKDVTWGVQTGDRIGLVGANGAGKTTQLRIMAGEMEPTTGDVVKSSKDLRVAVLRQEFVEELVLDRTLKEEFMSVFTEENKILMDLRAAEQKLETMDATDADAMQSVLDEMQQLQQKADAKDVNALSSRADKIMDLMGFTPEEGDDLVASFSGGWKMRIGLGKVLLKDPNILLLDEPTNHLDLESVEWLEEFLRNQNIPMVIVSHDREFLDQVCSKIVDAEGGICNEYDGNYSRFLTLKKARMDSWNAAWKAQEKKIQEEKKWINKFKVKQPQAVKQRQAKLEKMMKSEDYVQKPPFFGKPFRFRFPDAPRLSPEVAEVKGLSHSYGDGSNHLFDDCSLFIEKNDRIAVLGPNGSGKSTLLRILMGKEEPDEGSAEIIGQNVVANYFEQNQADALDLSCTVVDTVQRASNGQSYNELRALLGQFLFKGDAVEKKVENLSGGEKARLSLCCMMLRPANLLILDEPTNHLDIPAKEMLEEALQHFQGSVVVISHDRYFISKVATTIVAIEDKKLEKYTGDYKFYMDRSSKVKEKIEARYVKGVDRIGSAPVIDLEEIVKPKKNFGGAKGANMVTRKNKGVKNAKRQERK</sequence>
<evidence type="ECO:0000256" key="2">
    <source>
        <dbReference type="ARBA" id="ARBA00022741"/>
    </source>
</evidence>
<reference evidence="8" key="1">
    <citation type="submission" date="2021-01" db="EMBL/GenBank/DDBJ databases">
        <authorList>
            <person name="Corre E."/>
            <person name="Pelletier E."/>
            <person name="Niang G."/>
            <person name="Scheremetjew M."/>
            <person name="Finn R."/>
            <person name="Kale V."/>
            <person name="Holt S."/>
            <person name="Cochrane G."/>
            <person name="Meng A."/>
            <person name="Brown T."/>
            <person name="Cohen L."/>
        </authorList>
    </citation>
    <scope>NUCLEOTIDE SEQUENCE</scope>
    <source>
        <strain evidence="8">Pop2</strain>
    </source>
</reference>
<dbReference type="Pfam" id="PF00005">
    <property type="entry name" value="ABC_tran"/>
    <property type="match status" value="2"/>
</dbReference>
<accession>A0A7S1YX03</accession>
<dbReference type="Gene3D" id="3.40.50.300">
    <property type="entry name" value="P-loop containing nucleotide triphosphate hydrolases"/>
    <property type="match status" value="2"/>
</dbReference>
<dbReference type="PANTHER" id="PTHR42855">
    <property type="entry name" value="ABC TRANSPORTER ATP-BINDING SUBUNIT"/>
    <property type="match status" value="1"/>
</dbReference>
<dbReference type="GO" id="GO:0003676">
    <property type="term" value="F:nucleic acid binding"/>
    <property type="evidence" value="ECO:0007669"/>
    <property type="project" value="UniProtKB-ARBA"/>
</dbReference>
<feature type="signal peptide" evidence="6">
    <location>
        <begin position="1"/>
        <end position="19"/>
    </location>
</feature>
<dbReference type="FunFam" id="3.40.50.300:FF:000011">
    <property type="entry name" value="Putative ABC transporter ATP-binding component"/>
    <property type="match status" value="1"/>
</dbReference>
<dbReference type="EMBL" id="HBGN01010539">
    <property type="protein sequence ID" value="CAD9321929.1"/>
    <property type="molecule type" value="Transcribed_RNA"/>
</dbReference>
<dbReference type="InterPro" id="IPR032781">
    <property type="entry name" value="ABC_tran_Xtn"/>
</dbReference>
<dbReference type="PROSITE" id="PS50893">
    <property type="entry name" value="ABC_TRANSPORTER_2"/>
    <property type="match status" value="2"/>
</dbReference>
<dbReference type="InterPro" id="IPR003593">
    <property type="entry name" value="AAA+_ATPase"/>
</dbReference>
<keyword evidence="6" id="KW-0732">Signal</keyword>
<dbReference type="InterPro" id="IPR017871">
    <property type="entry name" value="ABC_transporter-like_CS"/>
</dbReference>
<gene>
    <name evidence="8" type="ORF">DBRI1063_LOCUS6759</name>
</gene>
<dbReference type="PROSITE" id="PS00211">
    <property type="entry name" value="ABC_TRANSPORTER_1"/>
    <property type="match status" value="2"/>
</dbReference>
<proteinExistence type="inferred from homology"/>
<feature type="compositionally biased region" description="Basic and acidic residues" evidence="5">
    <location>
        <begin position="188"/>
        <end position="200"/>
    </location>
</feature>
<evidence type="ECO:0000256" key="3">
    <source>
        <dbReference type="ARBA" id="ARBA00022840"/>
    </source>
</evidence>
<dbReference type="Pfam" id="PF12848">
    <property type="entry name" value="ABC_tran_Xtn"/>
    <property type="match status" value="1"/>
</dbReference>
<dbReference type="InterPro" id="IPR051309">
    <property type="entry name" value="ABCF_ATPase"/>
</dbReference>
<dbReference type="FunFam" id="3.40.50.300:FF:000309">
    <property type="entry name" value="ABC transporter ATP-binding protein"/>
    <property type="match status" value="1"/>
</dbReference>
<name>A0A7S1YX03_9STRA</name>
<dbReference type="NCBIfam" id="NF000355">
    <property type="entry name" value="ribo_prot_ABC_F"/>
    <property type="match status" value="1"/>
</dbReference>
<dbReference type="GO" id="GO:0016887">
    <property type="term" value="F:ATP hydrolysis activity"/>
    <property type="evidence" value="ECO:0007669"/>
    <property type="project" value="InterPro"/>
</dbReference>
<dbReference type="AlphaFoldDB" id="A0A7S1YX03"/>
<dbReference type="SUPFAM" id="SSF52540">
    <property type="entry name" value="P-loop containing nucleoside triphosphate hydrolases"/>
    <property type="match status" value="2"/>
</dbReference>
<evidence type="ECO:0000256" key="6">
    <source>
        <dbReference type="SAM" id="SignalP"/>
    </source>
</evidence>